<evidence type="ECO:0000256" key="1">
    <source>
        <dbReference type="ARBA" id="ARBA00023015"/>
    </source>
</evidence>
<sequence>MQRDYLIRVETESMSDFKRLNGLMIGFVIKGEAHIYDEHNMMQCNSGDIFIINHRDLYRFQLQQDGIICYIQFQMKYLADKFDDVHCLYFHLTDATTTKNIHQLRNIMARLVSTHIRHNELSKLTEQQLVIQLLMHMIHYVPRTYHSNQSILNDDKVNQVCDYIELHFHEDLSLSELSEYVGWSESHLSKKFAESLGVGFQHFLNTTRIEHAKLDLTYTDETITDIALQNGFSSAASFARTFKHFTHQTPKQYRGDRPAITENQQSAQHNYHDRELILLLNDYIEEMNHFIEDIEKVNYKEITFQPTNHQLNQFNHIIQVGYLRNLLNTQYQSQLLTCHHDFQVNEVLAYDVMPYIMKKLNAPFTYDAEISNIFYDIDLCLDFLLDHNFSLTMHLDQYDSRDYIDAFKVFIHHVALHVSHRKDLKFNLYVTTLHTSLIEMMIILKHYSLMVACTFT</sequence>
<evidence type="ECO:0000259" key="4">
    <source>
        <dbReference type="PROSITE" id="PS01124"/>
    </source>
</evidence>
<dbReference type="GO" id="GO:0043565">
    <property type="term" value="F:sequence-specific DNA binding"/>
    <property type="evidence" value="ECO:0007669"/>
    <property type="project" value="InterPro"/>
</dbReference>
<dbReference type="InterPro" id="IPR018060">
    <property type="entry name" value="HTH_AraC"/>
</dbReference>
<dbReference type="InterPro" id="IPR037923">
    <property type="entry name" value="HTH-like"/>
</dbReference>
<name>A0A380DI79_STAAU</name>
<keyword evidence="2" id="KW-0238">DNA-binding</keyword>
<dbReference type="PANTHER" id="PTHR43280">
    <property type="entry name" value="ARAC-FAMILY TRANSCRIPTIONAL REGULATOR"/>
    <property type="match status" value="1"/>
</dbReference>
<gene>
    <name evidence="5" type="primary">btr</name>
    <name evidence="5" type="ORF">NCTC6133_00060</name>
</gene>
<evidence type="ECO:0000313" key="6">
    <source>
        <dbReference type="Proteomes" id="UP000255091"/>
    </source>
</evidence>
<reference evidence="5 6" key="1">
    <citation type="submission" date="2018-06" db="EMBL/GenBank/DDBJ databases">
        <authorList>
            <consortium name="Pathogen Informatics"/>
            <person name="Doyle S."/>
        </authorList>
    </citation>
    <scope>NUCLEOTIDE SEQUENCE [LARGE SCALE GENOMIC DNA]</scope>
    <source>
        <strain evidence="5 6">NCTC6133</strain>
    </source>
</reference>
<protein>
    <submittedName>
        <fullName evidence="5">AraC family transcriptional regulator</fullName>
    </submittedName>
</protein>
<dbReference type="AlphaFoldDB" id="A0A380DI79"/>
<dbReference type="PRINTS" id="PR00032">
    <property type="entry name" value="HTHARAC"/>
</dbReference>
<keyword evidence="3" id="KW-0804">Transcription</keyword>
<dbReference type="Gene3D" id="1.10.10.60">
    <property type="entry name" value="Homeodomain-like"/>
    <property type="match status" value="2"/>
</dbReference>
<dbReference type="SMART" id="SM00342">
    <property type="entry name" value="HTH_ARAC"/>
    <property type="match status" value="1"/>
</dbReference>
<dbReference type="GO" id="GO:0003700">
    <property type="term" value="F:DNA-binding transcription factor activity"/>
    <property type="evidence" value="ECO:0007669"/>
    <property type="project" value="InterPro"/>
</dbReference>
<feature type="domain" description="HTH araC/xylS-type" evidence="4">
    <location>
        <begin position="158"/>
        <end position="256"/>
    </location>
</feature>
<dbReference type="InterPro" id="IPR009057">
    <property type="entry name" value="Homeodomain-like_sf"/>
</dbReference>
<accession>A0A380DI79</accession>
<dbReference type="EMBL" id="UHAP01000001">
    <property type="protein sequence ID" value="SUK27690.1"/>
    <property type="molecule type" value="Genomic_DNA"/>
</dbReference>
<organism evidence="5 6">
    <name type="scientific">Staphylococcus aureus</name>
    <dbReference type="NCBI Taxonomy" id="1280"/>
    <lineage>
        <taxon>Bacteria</taxon>
        <taxon>Bacillati</taxon>
        <taxon>Bacillota</taxon>
        <taxon>Bacilli</taxon>
        <taxon>Bacillales</taxon>
        <taxon>Staphylococcaceae</taxon>
        <taxon>Staphylococcus</taxon>
    </lineage>
</organism>
<evidence type="ECO:0000256" key="3">
    <source>
        <dbReference type="ARBA" id="ARBA00023163"/>
    </source>
</evidence>
<dbReference type="SUPFAM" id="SSF51215">
    <property type="entry name" value="Regulatory protein AraC"/>
    <property type="match status" value="1"/>
</dbReference>
<dbReference type="InterPro" id="IPR020449">
    <property type="entry name" value="Tscrpt_reg_AraC-type_HTH"/>
</dbReference>
<evidence type="ECO:0000256" key="2">
    <source>
        <dbReference type="ARBA" id="ARBA00023125"/>
    </source>
</evidence>
<dbReference type="PANTHER" id="PTHR43280:SF28">
    <property type="entry name" value="HTH-TYPE TRANSCRIPTIONAL ACTIVATOR RHAS"/>
    <property type="match status" value="1"/>
</dbReference>
<dbReference type="Pfam" id="PF12833">
    <property type="entry name" value="HTH_18"/>
    <property type="match status" value="1"/>
</dbReference>
<keyword evidence="1" id="KW-0805">Transcription regulation</keyword>
<dbReference type="SUPFAM" id="SSF46689">
    <property type="entry name" value="Homeodomain-like"/>
    <property type="match status" value="2"/>
</dbReference>
<dbReference type="PROSITE" id="PS01124">
    <property type="entry name" value="HTH_ARAC_FAMILY_2"/>
    <property type="match status" value="1"/>
</dbReference>
<evidence type="ECO:0000313" key="5">
    <source>
        <dbReference type="EMBL" id="SUK27690.1"/>
    </source>
</evidence>
<proteinExistence type="predicted"/>
<dbReference type="Proteomes" id="UP000255091">
    <property type="component" value="Unassembled WGS sequence"/>
</dbReference>